<organism evidence="1 2">
    <name type="scientific">Araneus ventricosus</name>
    <name type="common">Orbweaver spider</name>
    <name type="synonym">Epeira ventricosa</name>
    <dbReference type="NCBI Taxonomy" id="182803"/>
    <lineage>
        <taxon>Eukaryota</taxon>
        <taxon>Metazoa</taxon>
        <taxon>Ecdysozoa</taxon>
        <taxon>Arthropoda</taxon>
        <taxon>Chelicerata</taxon>
        <taxon>Arachnida</taxon>
        <taxon>Araneae</taxon>
        <taxon>Araneomorphae</taxon>
        <taxon>Entelegynae</taxon>
        <taxon>Araneoidea</taxon>
        <taxon>Araneidae</taxon>
        <taxon>Araneus</taxon>
    </lineage>
</organism>
<name>A0A4Y2AS11_ARAVE</name>
<keyword evidence="2" id="KW-1185">Reference proteome</keyword>
<protein>
    <submittedName>
        <fullName evidence="1">Uncharacterized protein</fullName>
    </submittedName>
</protein>
<dbReference type="Proteomes" id="UP000499080">
    <property type="component" value="Unassembled WGS sequence"/>
</dbReference>
<dbReference type="AlphaFoldDB" id="A0A4Y2AS11"/>
<proteinExistence type="predicted"/>
<accession>A0A4Y2AS11</accession>
<feature type="non-terminal residue" evidence="1">
    <location>
        <position position="45"/>
    </location>
</feature>
<evidence type="ECO:0000313" key="1">
    <source>
        <dbReference type="EMBL" id="GBL82580.1"/>
    </source>
</evidence>
<evidence type="ECO:0000313" key="2">
    <source>
        <dbReference type="Proteomes" id="UP000499080"/>
    </source>
</evidence>
<reference evidence="1 2" key="1">
    <citation type="journal article" date="2019" name="Sci. Rep.">
        <title>Orb-weaving spider Araneus ventricosus genome elucidates the spidroin gene catalogue.</title>
        <authorList>
            <person name="Kono N."/>
            <person name="Nakamura H."/>
            <person name="Ohtoshi R."/>
            <person name="Moran D.A.P."/>
            <person name="Shinohara A."/>
            <person name="Yoshida Y."/>
            <person name="Fujiwara M."/>
            <person name="Mori M."/>
            <person name="Tomita M."/>
            <person name="Arakawa K."/>
        </authorList>
    </citation>
    <scope>NUCLEOTIDE SEQUENCE [LARGE SCALE GENOMIC DNA]</scope>
</reference>
<sequence length="45" mass="5165">MVKLLLRNPSRHHVVEFLHEILHAFCRTSAGCHCLEQLSMIVVPV</sequence>
<gene>
    <name evidence="1" type="ORF">AVEN_263668_1</name>
</gene>
<dbReference type="EMBL" id="BGPR01000029">
    <property type="protein sequence ID" value="GBL82580.1"/>
    <property type="molecule type" value="Genomic_DNA"/>
</dbReference>
<comment type="caution">
    <text evidence="1">The sequence shown here is derived from an EMBL/GenBank/DDBJ whole genome shotgun (WGS) entry which is preliminary data.</text>
</comment>